<dbReference type="EMBL" id="KV875095">
    <property type="protein sequence ID" value="OIW32506.1"/>
    <property type="molecule type" value="Genomic_DNA"/>
</dbReference>
<feature type="compositionally biased region" description="Basic and acidic residues" evidence="1">
    <location>
        <begin position="34"/>
        <end position="81"/>
    </location>
</feature>
<reference evidence="2 3" key="1">
    <citation type="submission" date="2016-10" db="EMBL/GenBank/DDBJ databases">
        <title>Draft genome sequence of Coniochaeta ligniaria NRRL30616, a lignocellulolytic fungus for bioabatement of inhibitors in plant biomass hydrolysates.</title>
        <authorList>
            <consortium name="DOE Joint Genome Institute"/>
            <person name="Jimenez D.J."/>
            <person name="Hector R.E."/>
            <person name="Riley R."/>
            <person name="Sun H."/>
            <person name="Grigoriev I.V."/>
            <person name="Van Elsas J.D."/>
            <person name="Nichols N.N."/>
        </authorList>
    </citation>
    <scope>NUCLEOTIDE SEQUENCE [LARGE SCALE GENOMIC DNA]</scope>
    <source>
        <strain evidence="2 3">NRRL 30616</strain>
    </source>
</reference>
<feature type="compositionally biased region" description="Low complexity" evidence="1">
    <location>
        <begin position="241"/>
        <end position="254"/>
    </location>
</feature>
<evidence type="ECO:0000313" key="3">
    <source>
        <dbReference type="Proteomes" id="UP000182658"/>
    </source>
</evidence>
<keyword evidence="3" id="KW-1185">Reference proteome</keyword>
<proteinExistence type="predicted"/>
<feature type="compositionally biased region" description="Basic and acidic residues" evidence="1">
    <location>
        <begin position="139"/>
        <end position="172"/>
    </location>
</feature>
<evidence type="ECO:0000256" key="1">
    <source>
        <dbReference type="SAM" id="MobiDB-lite"/>
    </source>
</evidence>
<evidence type="ECO:0000313" key="2">
    <source>
        <dbReference type="EMBL" id="OIW32506.1"/>
    </source>
</evidence>
<dbReference type="Proteomes" id="UP000182658">
    <property type="component" value="Unassembled WGS sequence"/>
</dbReference>
<dbReference type="AlphaFoldDB" id="A0A1J7JXH9"/>
<feature type="compositionally biased region" description="Basic and acidic residues" evidence="1">
    <location>
        <begin position="97"/>
        <end position="112"/>
    </location>
</feature>
<accession>A0A1J7JXH9</accession>
<gene>
    <name evidence="2" type="ORF">CONLIGDRAFT_271952</name>
</gene>
<sequence length="354" mass="40283">MPGRIRPDDLNNDDYYTQQDYGRRHRSQPPQKNRVKEEERPQRPKFAKDDSYYNPRAKETERTERPKFTKDDSYYNPRDKYYLSGDDEPDFHPYFAKQRESSPPRRREESPPRHRHESAARYASPTRYASPPRRRHASPSRDRRHSESQRPIRSRSSEDEQHQRHVDDEHDRRSRHSGAASAVGSSRHRSSTTVPPPKSDHDPDHRPSRRDTSHYPPSSRKSHRPKRSSTQPASSHRGRASSRSSSPTQSPKSPKGNQDIFMGAARAALQAGAMAAVKLQDDPSPWIGKKGTKVLTTALGAAMVDTFIEQRKPEMKGGMRHGLAKQVATFALGSLVTKPAAKHGYGGHHVQKGM</sequence>
<dbReference type="InParanoid" id="A0A1J7JXH9"/>
<organism evidence="2 3">
    <name type="scientific">Coniochaeta ligniaria NRRL 30616</name>
    <dbReference type="NCBI Taxonomy" id="1408157"/>
    <lineage>
        <taxon>Eukaryota</taxon>
        <taxon>Fungi</taxon>
        <taxon>Dikarya</taxon>
        <taxon>Ascomycota</taxon>
        <taxon>Pezizomycotina</taxon>
        <taxon>Sordariomycetes</taxon>
        <taxon>Sordariomycetidae</taxon>
        <taxon>Coniochaetales</taxon>
        <taxon>Coniochaetaceae</taxon>
        <taxon>Coniochaeta</taxon>
    </lineage>
</organism>
<dbReference type="OrthoDB" id="3539922at2759"/>
<feature type="compositionally biased region" description="Basic and acidic residues" evidence="1">
    <location>
        <begin position="198"/>
        <end position="213"/>
    </location>
</feature>
<feature type="region of interest" description="Disordered" evidence="1">
    <location>
        <begin position="1"/>
        <end position="258"/>
    </location>
</feature>
<name>A0A1J7JXH9_9PEZI</name>
<protein>
    <submittedName>
        <fullName evidence="2">Uncharacterized protein</fullName>
    </submittedName>
</protein>